<keyword evidence="2" id="KW-0732">Signal</keyword>
<dbReference type="AlphaFoldDB" id="A0A9P7G6Y2"/>
<feature type="region of interest" description="Disordered" evidence="1">
    <location>
        <begin position="145"/>
        <end position="187"/>
    </location>
</feature>
<reference evidence="3" key="2">
    <citation type="submission" date="2021-10" db="EMBL/GenBank/DDBJ databases">
        <title>Phylogenomics reveals ancestral predisposition of the termite-cultivated fungus Termitomyces towards a domesticated lifestyle.</title>
        <authorList>
            <person name="Auxier B."/>
            <person name="Grum-Grzhimaylo A."/>
            <person name="Cardenas M.E."/>
            <person name="Lodge J.D."/>
            <person name="Laessoe T."/>
            <person name="Pedersen O."/>
            <person name="Smith M.E."/>
            <person name="Kuyper T.W."/>
            <person name="Franco-Molano E.A."/>
            <person name="Baroni T.J."/>
            <person name="Aanen D.K."/>
        </authorList>
    </citation>
    <scope>NUCLEOTIDE SEQUENCE</scope>
    <source>
        <strain evidence="3">AP01</strain>
        <tissue evidence="3">Mycelium</tissue>
    </source>
</reference>
<keyword evidence="4" id="KW-1185">Reference proteome</keyword>
<gene>
    <name evidence="3" type="ORF">DXG03_009196</name>
</gene>
<accession>A0A9P7G6Y2</accession>
<dbReference type="EMBL" id="JABCKV010000085">
    <property type="protein sequence ID" value="KAG5644044.1"/>
    <property type="molecule type" value="Genomic_DNA"/>
</dbReference>
<feature type="compositionally biased region" description="Polar residues" evidence="1">
    <location>
        <begin position="162"/>
        <end position="187"/>
    </location>
</feature>
<evidence type="ECO:0000256" key="2">
    <source>
        <dbReference type="SAM" id="SignalP"/>
    </source>
</evidence>
<evidence type="ECO:0000256" key="1">
    <source>
        <dbReference type="SAM" id="MobiDB-lite"/>
    </source>
</evidence>
<evidence type="ECO:0000313" key="4">
    <source>
        <dbReference type="Proteomes" id="UP000775547"/>
    </source>
</evidence>
<reference evidence="3" key="1">
    <citation type="submission" date="2020-07" db="EMBL/GenBank/DDBJ databases">
        <authorList>
            <person name="Nieuwenhuis M."/>
            <person name="Van De Peppel L.J.J."/>
        </authorList>
    </citation>
    <scope>NUCLEOTIDE SEQUENCE</scope>
    <source>
        <strain evidence="3">AP01</strain>
        <tissue evidence="3">Mycelium</tissue>
    </source>
</reference>
<evidence type="ECO:0000313" key="3">
    <source>
        <dbReference type="EMBL" id="KAG5644044.1"/>
    </source>
</evidence>
<feature type="chain" id="PRO_5040348845" description="GPI anchored protein" evidence="2">
    <location>
        <begin position="19"/>
        <end position="212"/>
    </location>
</feature>
<sequence length="212" mass="21130">MLSVPLTFVAVFAGSALAQTSLFIPGFDPQPISADILGVDGQGRTTWALHQGAVTNSAQEGSFPGTGKSNNLVGPLATLVEGANDVSFTYVPPNNAFTLGQQCSLSGGLAICSATISGQVVTETETANPILVQVGTTAPLSTATGTAAASTATGTPSRASESRVSATGPAQTSERTSSAASPTKTSNKGNTLVPLISGLFISAASVAFVLQL</sequence>
<dbReference type="OrthoDB" id="4991875at2759"/>
<protein>
    <recommendedName>
        <fullName evidence="5">GPI anchored protein</fullName>
    </recommendedName>
</protein>
<evidence type="ECO:0008006" key="5">
    <source>
        <dbReference type="Google" id="ProtNLM"/>
    </source>
</evidence>
<feature type="compositionally biased region" description="Low complexity" evidence="1">
    <location>
        <begin position="145"/>
        <end position="159"/>
    </location>
</feature>
<proteinExistence type="predicted"/>
<organism evidence="3 4">
    <name type="scientific">Asterophora parasitica</name>
    <dbReference type="NCBI Taxonomy" id="117018"/>
    <lineage>
        <taxon>Eukaryota</taxon>
        <taxon>Fungi</taxon>
        <taxon>Dikarya</taxon>
        <taxon>Basidiomycota</taxon>
        <taxon>Agaricomycotina</taxon>
        <taxon>Agaricomycetes</taxon>
        <taxon>Agaricomycetidae</taxon>
        <taxon>Agaricales</taxon>
        <taxon>Tricholomatineae</taxon>
        <taxon>Lyophyllaceae</taxon>
        <taxon>Asterophora</taxon>
    </lineage>
</organism>
<comment type="caution">
    <text evidence="3">The sequence shown here is derived from an EMBL/GenBank/DDBJ whole genome shotgun (WGS) entry which is preliminary data.</text>
</comment>
<name>A0A9P7G6Y2_9AGAR</name>
<dbReference type="Proteomes" id="UP000775547">
    <property type="component" value="Unassembled WGS sequence"/>
</dbReference>
<feature type="signal peptide" evidence="2">
    <location>
        <begin position="1"/>
        <end position="18"/>
    </location>
</feature>